<feature type="binding site" evidence="14">
    <location>
        <position position="312"/>
    </location>
    <ligand>
        <name>S-adenosyl-L-methionine</name>
        <dbReference type="ChEBI" id="CHEBI:59789"/>
    </ligand>
</feature>
<dbReference type="Proteomes" id="UP000306585">
    <property type="component" value="Unassembled WGS sequence"/>
</dbReference>
<dbReference type="InterPro" id="IPR007197">
    <property type="entry name" value="rSAM"/>
</dbReference>
<feature type="binding site" evidence="14">
    <location>
        <position position="130"/>
    </location>
    <ligand>
        <name>[4Fe-4S] cluster</name>
        <dbReference type="ChEBI" id="CHEBI:49883"/>
        <note>4Fe-4S-S-AdoMet</note>
    </ligand>
</feature>
<sequence length="366" mass="41041">MTETMVTKPASQDLVQLSALTLPALQHLMEAWGQPKFRAKQVLDWRNKGILDPVEMKNIPEALRDRLSSSLMCQPLRLVRRECSRDGTRKYVFALNRPRLAGKMVEAVFIPEEKRGTVCISSQVGCVLDCPFCHTGTQGFEGNLSPGEIVAQVLMIKADLLHEPMTGDLHDGVTHIVYMGMGEPMANEEGVHGSLALLMDEDGLKLSRRRITVSTSGLIPQIDRLGQVHPVNLAISLHAAMDDKRNVLVPINRKYPLTQLRHCLDNYPLPTQRHITLEYVLLDGVNDQPEDIAALRRFVNPERERINLIQFNPYPGSPYRGTPKEHMSKFAQDLISKGIRATLRRSRGQDIMAACGQLKAETREVS</sequence>
<comment type="function">
    <text evidence="14">Specifically methylates position 2 of adenine 2503 in 23S rRNA and position 2 of adenine 37 in tRNAs. m2A2503 modification seems to play a crucial role in the proofreading step occurring at the peptidyl transferase center and thus would serve to optimize ribosomal fidelity.</text>
</comment>
<evidence type="ECO:0000313" key="16">
    <source>
        <dbReference type="EMBL" id="TLS67620.1"/>
    </source>
</evidence>
<dbReference type="GO" id="GO:0005737">
    <property type="term" value="C:cytoplasm"/>
    <property type="evidence" value="ECO:0007669"/>
    <property type="project" value="UniProtKB-SubCell"/>
</dbReference>
<evidence type="ECO:0000256" key="14">
    <source>
        <dbReference type="HAMAP-Rule" id="MF_01849"/>
    </source>
</evidence>
<dbReference type="NCBIfam" id="TIGR00048">
    <property type="entry name" value="rRNA_mod_RlmN"/>
    <property type="match status" value="1"/>
</dbReference>
<dbReference type="RefSeq" id="WP_138239053.1">
    <property type="nucleotide sequence ID" value="NZ_VBRY01000005.1"/>
</dbReference>
<dbReference type="GO" id="GO:0070475">
    <property type="term" value="P:rRNA base methylation"/>
    <property type="evidence" value="ECO:0007669"/>
    <property type="project" value="UniProtKB-UniRule"/>
</dbReference>
<proteinExistence type="inferred from homology"/>
<evidence type="ECO:0000256" key="8">
    <source>
        <dbReference type="ARBA" id="ARBA00022691"/>
    </source>
</evidence>
<dbReference type="SFLD" id="SFLDF00275">
    <property type="entry name" value="adenosine_C2_methyltransferase"/>
    <property type="match status" value="1"/>
</dbReference>
<evidence type="ECO:0000256" key="4">
    <source>
        <dbReference type="ARBA" id="ARBA00022490"/>
    </source>
</evidence>
<evidence type="ECO:0000313" key="17">
    <source>
        <dbReference type="Proteomes" id="UP000306585"/>
    </source>
</evidence>
<keyword evidence="8 14" id="KW-0949">S-adenosyl-L-methionine</keyword>
<comment type="subcellular location">
    <subcellularLocation>
        <location evidence="1 14">Cytoplasm</location>
    </subcellularLocation>
</comment>
<dbReference type="GO" id="GO:0030488">
    <property type="term" value="P:tRNA methylation"/>
    <property type="evidence" value="ECO:0007669"/>
    <property type="project" value="UniProtKB-UniRule"/>
</dbReference>
<comment type="caution">
    <text evidence="16">The sequence shown here is derived from an EMBL/GenBank/DDBJ whole genome shotgun (WGS) entry which is preliminary data.</text>
</comment>
<keyword evidence="6 14" id="KW-0489">Methyltransferase</keyword>
<keyword evidence="11 14" id="KW-0408">Iron</keyword>
<accession>A0A5R9GNQ6</accession>
<dbReference type="SFLD" id="SFLDG01062">
    <property type="entry name" value="methyltransferase_(Class_A)"/>
    <property type="match status" value="1"/>
</dbReference>
<comment type="similarity">
    <text evidence="2 14">Belongs to the radical SAM superfamily. RlmN family.</text>
</comment>
<comment type="cofactor">
    <cofactor evidence="14">
        <name>[4Fe-4S] cluster</name>
        <dbReference type="ChEBI" id="CHEBI:49883"/>
    </cofactor>
    <text evidence="14">Binds 1 [4Fe-4S] cluster. The cluster is coordinated with 3 cysteines and an exchangeable S-adenosyl-L-methionine.</text>
</comment>
<feature type="binding site" evidence="14">
    <location>
        <position position="133"/>
    </location>
    <ligand>
        <name>[4Fe-4S] cluster</name>
        <dbReference type="ChEBI" id="CHEBI:49883"/>
        <note>4Fe-4S-S-AdoMet</note>
    </ligand>
</feature>
<dbReference type="PROSITE" id="PS51918">
    <property type="entry name" value="RADICAL_SAM"/>
    <property type="match status" value="1"/>
</dbReference>
<name>A0A5R9GNQ6_9PROT</name>
<keyword evidence="7 14" id="KW-0808">Transferase</keyword>
<feature type="active site" description="Proton acceptor" evidence="14">
    <location>
        <position position="106"/>
    </location>
</feature>
<dbReference type="GO" id="GO:0019843">
    <property type="term" value="F:rRNA binding"/>
    <property type="evidence" value="ECO:0007669"/>
    <property type="project" value="UniProtKB-UniRule"/>
</dbReference>
<reference evidence="16 17" key="1">
    <citation type="journal article" date="2019" name="Appl. Environ. Microbiol.">
        <title>Environmental Evidence and Genomic Insight of Iron-oxidizing Bacteria Preference Towards More Corrosion Resistant Stainless Steel at Higher Salinities.</title>
        <authorList>
            <person name="Garrison C.E."/>
            <person name="Price K.A."/>
            <person name="Field E.K."/>
        </authorList>
    </citation>
    <scope>NUCLEOTIDE SEQUENCE [LARGE SCALE GENOMIC DNA]</scope>
    <source>
        <strain evidence="16 17">P3</strain>
    </source>
</reference>
<dbReference type="GO" id="GO:0000049">
    <property type="term" value="F:tRNA binding"/>
    <property type="evidence" value="ECO:0007669"/>
    <property type="project" value="UniProtKB-UniRule"/>
</dbReference>
<dbReference type="Pfam" id="PF04055">
    <property type="entry name" value="Radical_SAM"/>
    <property type="match status" value="1"/>
</dbReference>
<dbReference type="InterPro" id="IPR013785">
    <property type="entry name" value="Aldolase_TIM"/>
</dbReference>
<dbReference type="InterPro" id="IPR004383">
    <property type="entry name" value="rRNA_lsu_MTrfase_RlmN/Cfr"/>
</dbReference>
<keyword evidence="17" id="KW-1185">Reference proteome</keyword>
<keyword evidence="10 14" id="KW-0479">Metal-binding</keyword>
<dbReference type="CDD" id="cd01335">
    <property type="entry name" value="Radical_SAM"/>
    <property type="match status" value="1"/>
</dbReference>
<keyword evidence="12 14" id="KW-0411">Iron-sulfur</keyword>
<dbReference type="AlphaFoldDB" id="A0A5R9GNQ6"/>
<dbReference type="Gene3D" id="3.20.20.70">
    <property type="entry name" value="Aldolase class I"/>
    <property type="match status" value="1"/>
</dbReference>
<dbReference type="PANTHER" id="PTHR30544">
    <property type="entry name" value="23S RRNA METHYLTRANSFERASE"/>
    <property type="match status" value="1"/>
</dbReference>
<dbReference type="SUPFAM" id="SSF102114">
    <property type="entry name" value="Radical SAM enzymes"/>
    <property type="match status" value="1"/>
</dbReference>
<dbReference type="Gene3D" id="1.10.150.530">
    <property type="match status" value="1"/>
</dbReference>
<dbReference type="HAMAP" id="MF_01849">
    <property type="entry name" value="RNA_methyltr_RlmN"/>
    <property type="match status" value="1"/>
</dbReference>
<keyword evidence="9 14" id="KW-0819">tRNA processing</keyword>
<dbReference type="InterPro" id="IPR040072">
    <property type="entry name" value="Methyltransferase_A"/>
</dbReference>
<evidence type="ECO:0000256" key="12">
    <source>
        <dbReference type="ARBA" id="ARBA00023014"/>
    </source>
</evidence>
<keyword evidence="4 14" id="KW-0963">Cytoplasm</keyword>
<feature type="binding site" evidence="14">
    <location>
        <begin position="236"/>
        <end position="238"/>
    </location>
    <ligand>
        <name>S-adenosyl-L-methionine</name>
        <dbReference type="ChEBI" id="CHEBI:59789"/>
    </ligand>
</feature>
<evidence type="ECO:0000256" key="13">
    <source>
        <dbReference type="ARBA" id="ARBA00023157"/>
    </source>
</evidence>
<dbReference type="GO" id="GO:0002935">
    <property type="term" value="F:tRNA (adenine(37)-C2)-methyltransferase activity"/>
    <property type="evidence" value="ECO:0007669"/>
    <property type="project" value="UniProtKB-UniRule"/>
</dbReference>
<dbReference type="EMBL" id="VBRY01000005">
    <property type="protein sequence ID" value="TLS67620.1"/>
    <property type="molecule type" value="Genomic_DNA"/>
</dbReference>
<dbReference type="GO" id="GO:0051539">
    <property type="term" value="F:4 iron, 4 sulfur cluster binding"/>
    <property type="evidence" value="ECO:0007669"/>
    <property type="project" value="UniProtKB-UniRule"/>
</dbReference>
<dbReference type="EC" id="2.1.1.192" evidence="14"/>
<feature type="domain" description="Radical SAM core" evidence="15">
    <location>
        <begin position="112"/>
        <end position="350"/>
    </location>
</feature>
<evidence type="ECO:0000256" key="2">
    <source>
        <dbReference type="ARBA" id="ARBA00007544"/>
    </source>
</evidence>
<keyword evidence="13 14" id="KW-1015">Disulfide bond</keyword>
<evidence type="ECO:0000256" key="5">
    <source>
        <dbReference type="ARBA" id="ARBA00022552"/>
    </source>
</evidence>
<feature type="binding site" evidence="14">
    <location>
        <position position="126"/>
    </location>
    <ligand>
        <name>[4Fe-4S] cluster</name>
        <dbReference type="ChEBI" id="CHEBI:49883"/>
        <note>4Fe-4S-S-AdoMet</note>
    </ligand>
</feature>
<evidence type="ECO:0000256" key="3">
    <source>
        <dbReference type="ARBA" id="ARBA00022485"/>
    </source>
</evidence>
<dbReference type="GO" id="GO:0046872">
    <property type="term" value="F:metal ion binding"/>
    <property type="evidence" value="ECO:0007669"/>
    <property type="project" value="UniProtKB-KW"/>
</dbReference>
<evidence type="ECO:0000256" key="7">
    <source>
        <dbReference type="ARBA" id="ARBA00022679"/>
    </source>
</evidence>
<keyword evidence="5 14" id="KW-0698">rRNA processing</keyword>
<evidence type="ECO:0000256" key="1">
    <source>
        <dbReference type="ARBA" id="ARBA00004496"/>
    </source>
</evidence>
<comment type="caution">
    <text evidence="14">Lacks conserved residue(s) required for the propagation of feature annotation.</text>
</comment>
<dbReference type="PIRSF" id="PIRSF006004">
    <property type="entry name" value="CHP00048"/>
    <property type="match status" value="1"/>
</dbReference>
<dbReference type="SFLD" id="SFLDS00029">
    <property type="entry name" value="Radical_SAM"/>
    <property type="match status" value="1"/>
</dbReference>
<evidence type="ECO:0000256" key="11">
    <source>
        <dbReference type="ARBA" id="ARBA00023004"/>
    </source>
</evidence>
<comment type="catalytic activity">
    <reaction evidence="14">
        <text>adenosine(2503) in 23S rRNA + 2 reduced [2Fe-2S]-[ferredoxin] + 2 S-adenosyl-L-methionine = 2-methyladenosine(2503) in 23S rRNA + 5'-deoxyadenosine + L-methionine + 2 oxidized [2Fe-2S]-[ferredoxin] + S-adenosyl-L-homocysteine</text>
        <dbReference type="Rhea" id="RHEA:42916"/>
        <dbReference type="Rhea" id="RHEA-COMP:10000"/>
        <dbReference type="Rhea" id="RHEA-COMP:10001"/>
        <dbReference type="Rhea" id="RHEA-COMP:10152"/>
        <dbReference type="Rhea" id="RHEA-COMP:10282"/>
        <dbReference type="ChEBI" id="CHEBI:17319"/>
        <dbReference type="ChEBI" id="CHEBI:33737"/>
        <dbReference type="ChEBI" id="CHEBI:33738"/>
        <dbReference type="ChEBI" id="CHEBI:57844"/>
        <dbReference type="ChEBI" id="CHEBI:57856"/>
        <dbReference type="ChEBI" id="CHEBI:59789"/>
        <dbReference type="ChEBI" id="CHEBI:74411"/>
        <dbReference type="ChEBI" id="CHEBI:74497"/>
        <dbReference type="EC" id="2.1.1.192"/>
    </reaction>
</comment>
<dbReference type="InterPro" id="IPR058240">
    <property type="entry name" value="rSAM_sf"/>
</dbReference>
<dbReference type="GO" id="GO:0070040">
    <property type="term" value="F:rRNA (adenine(2503)-C2-)-methyltransferase activity"/>
    <property type="evidence" value="ECO:0007669"/>
    <property type="project" value="UniProtKB-UniRule"/>
</dbReference>
<evidence type="ECO:0000256" key="10">
    <source>
        <dbReference type="ARBA" id="ARBA00022723"/>
    </source>
</evidence>
<feature type="binding site" evidence="14">
    <location>
        <begin position="182"/>
        <end position="183"/>
    </location>
    <ligand>
        <name>S-adenosyl-L-methionine</name>
        <dbReference type="ChEBI" id="CHEBI:59789"/>
    </ligand>
</feature>
<gene>
    <name evidence="14 16" type="primary">rlmN</name>
    <name evidence="16" type="ORF">FEF65_06825</name>
</gene>
<comment type="miscellaneous">
    <text evidence="14">Reaction proceeds by a ping-pong mechanism involving intermediate methylation of a conserved cysteine residue.</text>
</comment>
<dbReference type="PANTHER" id="PTHR30544:SF5">
    <property type="entry name" value="RADICAL SAM CORE DOMAIN-CONTAINING PROTEIN"/>
    <property type="match status" value="1"/>
</dbReference>
<evidence type="ECO:0000259" key="15">
    <source>
        <dbReference type="PROSITE" id="PS51918"/>
    </source>
</evidence>
<feature type="binding site" evidence="14">
    <location>
        <position position="214"/>
    </location>
    <ligand>
        <name>S-adenosyl-L-methionine</name>
        <dbReference type="ChEBI" id="CHEBI:59789"/>
    </ligand>
</feature>
<comment type="catalytic activity">
    <reaction evidence="14">
        <text>adenosine(37) in tRNA + 2 reduced [2Fe-2S]-[ferredoxin] + 2 S-adenosyl-L-methionine = 2-methyladenosine(37) in tRNA + 5'-deoxyadenosine + L-methionine + 2 oxidized [2Fe-2S]-[ferredoxin] + S-adenosyl-L-homocysteine</text>
        <dbReference type="Rhea" id="RHEA:43332"/>
        <dbReference type="Rhea" id="RHEA-COMP:10000"/>
        <dbReference type="Rhea" id="RHEA-COMP:10001"/>
        <dbReference type="Rhea" id="RHEA-COMP:10162"/>
        <dbReference type="Rhea" id="RHEA-COMP:10485"/>
        <dbReference type="ChEBI" id="CHEBI:17319"/>
        <dbReference type="ChEBI" id="CHEBI:33737"/>
        <dbReference type="ChEBI" id="CHEBI:33738"/>
        <dbReference type="ChEBI" id="CHEBI:57844"/>
        <dbReference type="ChEBI" id="CHEBI:57856"/>
        <dbReference type="ChEBI" id="CHEBI:59789"/>
        <dbReference type="ChEBI" id="CHEBI:74411"/>
        <dbReference type="ChEBI" id="CHEBI:74497"/>
        <dbReference type="EC" id="2.1.1.192"/>
    </reaction>
</comment>
<protein>
    <recommendedName>
        <fullName evidence="14">Dual-specificity RNA methyltransferase RlmN</fullName>
        <ecNumber evidence="14">2.1.1.192</ecNumber>
    </recommendedName>
    <alternativeName>
        <fullName evidence="14">23S rRNA (adenine(2503)-C(2))-methyltransferase</fullName>
    </alternativeName>
    <alternativeName>
        <fullName evidence="14">23S rRNA m2A2503 methyltransferase</fullName>
    </alternativeName>
    <alternativeName>
        <fullName evidence="14">Ribosomal RNA large subunit methyltransferase N</fullName>
    </alternativeName>
    <alternativeName>
        <fullName evidence="14">tRNA (adenine(37)-C(2))-methyltransferase</fullName>
    </alternativeName>
    <alternativeName>
        <fullName evidence="14">tRNA m2A37 methyltransferase</fullName>
    </alternativeName>
</protein>
<organism evidence="16 17">
    <name type="scientific">Mariprofundus erugo</name>
    <dbReference type="NCBI Taxonomy" id="2528639"/>
    <lineage>
        <taxon>Bacteria</taxon>
        <taxon>Pseudomonadati</taxon>
        <taxon>Pseudomonadota</taxon>
        <taxon>Candidatius Mariprofundia</taxon>
        <taxon>Mariprofundales</taxon>
        <taxon>Mariprofundaceae</taxon>
        <taxon>Mariprofundus</taxon>
    </lineage>
</organism>
<dbReference type="Pfam" id="PF21016">
    <property type="entry name" value="RlmN_N"/>
    <property type="match status" value="1"/>
</dbReference>
<keyword evidence="3 14" id="KW-0004">4Fe-4S</keyword>
<feature type="active site" description="S-methylcysteine intermediate" evidence="14">
    <location>
        <position position="355"/>
    </location>
</feature>
<dbReference type="InterPro" id="IPR048641">
    <property type="entry name" value="RlmN_N"/>
</dbReference>
<dbReference type="InterPro" id="IPR027492">
    <property type="entry name" value="RNA_MTrfase_RlmN"/>
</dbReference>
<evidence type="ECO:0000256" key="6">
    <source>
        <dbReference type="ARBA" id="ARBA00022603"/>
    </source>
</evidence>
<evidence type="ECO:0000256" key="9">
    <source>
        <dbReference type="ARBA" id="ARBA00022694"/>
    </source>
</evidence>